<reference evidence="1 2" key="1">
    <citation type="journal article" date="2019" name="Int. J. Syst. Evol. Microbiol.">
        <title>The Global Catalogue of Microorganisms (GCM) 10K type strain sequencing project: providing services to taxonomists for standard genome sequencing and annotation.</title>
        <authorList>
            <consortium name="The Broad Institute Genomics Platform"/>
            <consortium name="The Broad Institute Genome Sequencing Center for Infectious Disease"/>
            <person name="Wu L."/>
            <person name="Ma J."/>
        </authorList>
    </citation>
    <scope>NUCLEOTIDE SEQUENCE [LARGE SCALE GENOMIC DNA]</scope>
    <source>
        <strain evidence="1 2">JCM 6886</strain>
    </source>
</reference>
<accession>A0ABN0TSQ2</accession>
<dbReference type="EMBL" id="BAAADG010000006">
    <property type="protein sequence ID" value="GAA0229205.1"/>
    <property type="molecule type" value="Genomic_DNA"/>
</dbReference>
<name>A0ABN0TSQ2_9GAMM</name>
<protein>
    <submittedName>
        <fullName evidence="1">Uncharacterized protein</fullName>
    </submittedName>
</protein>
<evidence type="ECO:0000313" key="2">
    <source>
        <dbReference type="Proteomes" id="UP001501476"/>
    </source>
</evidence>
<comment type="caution">
    <text evidence="1">The sequence shown here is derived from an EMBL/GenBank/DDBJ whole genome shotgun (WGS) entry which is preliminary data.</text>
</comment>
<keyword evidence="2" id="KW-1185">Reference proteome</keyword>
<organism evidence="1 2">
    <name type="scientific">Methylophaga marina</name>
    <dbReference type="NCBI Taxonomy" id="45495"/>
    <lineage>
        <taxon>Bacteria</taxon>
        <taxon>Pseudomonadati</taxon>
        <taxon>Pseudomonadota</taxon>
        <taxon>Gammaproteobacteria</taxon>
        <taxon>Thiotrichales</taxon>
        <taxon>Piscirickettsiaceae</taxon>
        <taxon>Methylophaga</taxon>
    </lineage>
</organism>
<proteinExistence type="predicted"/>
<gene>
    <name evidence="1" type="ORF">GCM10008964_20800</name>
</gene>
<evidence type="ECO:0000313" key="1">
    <source>
        <dbReference type="EMBL" id="GAA0229205.1"/>
    </source>
</evidence>
<dbReference type="Proteomes" id="UP001501476">
    <property type="component" value="Unassembled WGS sequence"/>
</dbReference>
<sequence>MLYKIREFADLFSHVNVYCHRQQTKNNNGEFKYAEESRDCHAAVMAPNHFCQYY</sequence>